<organism evidence="1">
    <name type="scientific">Arundo donax</name>
    <name type="common">Giant reed</name>
    <name type="synonym">Donax arundinaceus</name>
    <dbReference type="NCBI Taxonomy" id="35708"/>
    <lineage>
        <taxon>Eukaryota</taxon>
        <taxon>Viridiplantae</taxon>
        <taxon>Streptophyta</taxon>
        <taxon>Embryophyta</taxon>
        <taxon>Tracheophyta</taxon>
        <taxon>Spermatophyta</taxon>
        <taxon>Magnoliopsida</taxon>
        <taxon>Liliopsida</taxon>
        <taxon>Poales</taxon>
        <taxon>Poaceae</taxon>
        <taxon>PACMAD clade</taxon>
        <taxon>Arundinoideae</taxon>
        <taxon>Arundineae</taxon>
        <taxon>Arundo</taxon>
    </lineage>
</organism>
<dbReference type="AlphaFoldDB" id="A0A0A9BGG5"/>
<accession>A0A0A9BGG5</accession>
<reference evidence="1" key="1">
    <citation type="submission" date="2014-09" db="EMBL/GenBank/DDBJ databases">
        <authorList>
            <person name="Magalhaes I.L.F."/>
            <person name="Oliveira U."/>
            <person name="Santos F.R."/>
            <person name="Vidigal T.H.D.A."/>
            <person name="Brescovit A.D."/>
            <person name="Santos A.J."/>
        </authorList>
    </citation>
    <scope>NUCLEOTIDE SEQUENCE</scope>
    <source>
        <tissue evidence="1">Shoot tissue taken approximately 20 cm above the soil surface</tissue>
    </source>
</reference>
<proteinExistence type="predicted"/>
<reference evidence="1" key="2">
    <citation type="journal article" date="2015" name="Data Brief">
        <title>Shoot transcriptome of the giant reed, Arundo donax.</title>
        <authorList>
            <person name="Barrero R.A."/>
            <person name="Guerrero F.D."/>
            <person name="Moolhuijzen P."/>
            <person name="Goolsby J.A."/>
            <person name="Tidwell J."/>
            <person name="Bellgard S.E."/>
            <person name="Bellgard M.I."/>
        </authorList>
    </citation>
    <scope>NUCLEOTIDE SEQUENCE</scope>
    <source>
        <tissue evidence="1">Shoot tissue taken approximately 20 cm above the soil surface</tissue>
    </source>
</reference>
<sequence>MLHRRPNLYSSKPPSFLDGSFSHVSPITSGFSTSLMAAAHPAPASQNIRLPS</sequence>
<dbReference type="EMBL" id="GBRH01234851">
    <property type="protein sequence ID" value="JAD63044.1"/>
    <property type="molecule type" value="Transcribed_RNA"/>
</dbReference>
<name>A0A0A9BGG5_ARUDO</name>
<protein>
    <submittedName>
        <fullName evidence="1">Uncharacterized protein</fullName>
    </submittedName>
</protein>
<evidence type="ECO:0000313" key="1">
    <source>
        <dbReference type="EMBL" id="JAD63044.1"/>
    </source>
</evidence>